<feature type="compositionally biased region" description="Basic and acidic residues" evidence="1">
    <location>
        <begin position="206"/>
        <end position="221"/>
    </location>
</feature>
<dbReference type="EMBL" id="JACIGK010000021">
    <property type="protein sequence ID" value="MBB4267088.1"/>
    <property type="molecule type" value="Genomic_DNA"/>
</dbReference>
<feature type="compositionally biased region" description="Basic and acidic residues" evidence="1">
    <location>
        <begin position="1"/>
        <end position="19"/>
    </location>
</feature>
<evidence type="ECO:0000256" key="1">
    <source>
        <dbReference type="SAM" id="MobiDB-lite"/>
    </source>
</evidence>
<feature type="region of interest" description="Disordered" evidence="1">
    <location>
        <begin position="202"/>
        <end position="221"/>
    </location>
</feature>
<accession>A0A7W6RFR4</accession>
<proteinExistence type="predicted"/>
<dbReference type="AlphaFoldDB" id="A0A7W6RFR4"/>
<protein>
    <submittedName>
        <fullName evidence="2">Regulatory protein</fullName>
    </submittedName>
</protein>
<dbReference type="Proteomes" id="UP000554286">
    <property type="component" value="Unassembled WGS sequence"/>
</dbReference>
<gene>
    <name evidence="2" type="ORF">GGD89_002729</name>
</gene>
<reference evidence="2 3" key="1">
    <citation type="submission" date="2020-08" db="EMBL/GenBank/DDBJ databases">
        <title>Genome sequencing of Purple Non-Sulfur Bacteria from various extreme environments.</title>
        <authorList>
            <person name="Mayer M."/>
        </authorList>
    </citation>
    <scope>NUCLEOTIDE SEQUENCE [LARGE SCALE GENOMIC DNA]</scope>
    <source>
        <strain evidence="2 3">JA131</strain>
    </source>
</reference>
<evidence type="ECO:0000313" key="2">
    <source>
        <dbReference type="EMBL" id="MBB4267088.1"/>
    </source>
</evidence>
<keyword evidence="3" id="KW-1185">Reference proteome</keyword>
<name>A0A7W6RFR4_9PROT</name>
<sequence length="221" mass="24142">MAPRGGEHGQGRARERGADRTTGPARRGAPRRLTPRSLENAAVFYLQRYSASAEGVRRVLRRRVHRAARAGQALDPDETTAWIEAVIARLRRAGLLDDARHAETRAAALTRRGESRAMVARRLRADGVDAETIRATLDALAEDAPGPDPDLAAAVTLARRRRLGPYRTDPDERALRRDRDLAALARKGFSARVAHAVVDAPDGPALEDRLRAEDATARSMA</sequence>
<feature type="region of interest" description="Disordered" evidence="1">
    <location>
        <begin position="1"/>
        <end position="34"/>
    </location>
</feature>
<dbReference type="RefSeq" id="WP_184046139.1">
    <property type="nucleotide sequence ID" value="NZ_JACIGK010000021.1"/>
</dbReference>
<evidence type="ECO:0000313" key="3">
    <source>
        <dbReference type="Proteomes" id="UP000554286"/>
    </source>
</evidence>
<organism evidence="2 3">
    <name type="scientific">Roseospira visakhapatnamensis</name>
    <dbReference type="NCBI Taxonomy" id="390880"/>
    <lineage>
        <taxon>Bacteria</taxon>
        <taxon>Pseudomonadati</taxon>
        <taxon>Pseudomonadota</taxon>
        <taxon>Alphaproteobacteria</taxon>
        <taxon>Rhodospirillales</taxon>
        <taxon>Rhodospirillaceae</taxon>
        <taxon>Roseospira</taxon>
    </lineage>
</organism>
<comment type="caution">
    <text evidence="2">The sequence shown here is derived from an EMBL/GenBank/DDBJ whole genome shotgun (WGS) entry which is preliminary data.</text>
</comment>